<dbReference type="KEGG" id="pstu:UIB01_14075"/>
<organism evidence="3 4">
    <name type="scientific">Stutzerimonas stutzeri</name>
    <name type="common">Pseudomonas stutzeri</name>
    <dbReference type="NCBI Taxonomy" id="316"/>
    <lineage>
        <taxon>Bacteria</taxon>
        <taxon>Pseudomonadati</taxon>
        <taxon>Pseudomonadota</taxon>
        <taxon>Gammaproteobacteria</taxon>
        <taxon>Pseudomonadales</taxon>
        <taxon>Pseudomonadaceae</taxon>
        <taxon>Stutzerimonas</taxon>
    </lineage>
</organism>
<reference evidence="3 4" key="1">
    <citation type="submission" date="2014-03" db="EMBL/GenBank/DDBJ databases">
        <title>Complete genome sequence of Pseudomonas stutzeri 19SMN4.</title>
        <authorList>
            <person name="Brunet-Galmes I."/>
            <person name="Nogales B."/>
            <person name="Busquets A."/>
            <person name="Pena A."/>
            <person name="Gomila M."/>
            <person name="Garcia-Valdes E."/>
            <person name="Lalucat J."/>
            <person name="Bennasar A."/>
            <person name="Bosch R."/>
        </authorList>
    </citation>
    <scope>NUCLEOTIDE SEQUENCE [LARGE SCALE GENOMIC DNA]</scope>
    <source>
        <strain evidence="3 4">19SMN4</strain>
    </source>
</reference>
<dbReference type="Proteomes" id="UP000025238">
    <property type="component" value="Chromosome"/>
</dbReference>
<proteinExistence type="predicted"/>
<feature type="domain" description="DUF3597" evidence="2">
    <location>
        <begin position="3"/>
        <end position="148"/>
    </location>
</feature>
<dbReference type="EMBL" id="CP007509">
    <property type="protein sequence ID" value="AHY43539.1"/>
    <property type="molecule type" value="Genomic_DNA"/>
</dbReference>
<dbReference type="PATRIC" id="fig|316.97.peg.2815"/>
<dbReference type="OrthoDB" id="5524840at2"/>
<evidence type="ECO:0000313" key="4">
    <source>
        <dbReference type="Proteomes" id="UP000025238"/>
    </source>
</evidence>
<dbReference type="Pfam" id="PF12200">
    <property type="entry name" value="DUF3597"/>
    <property type="match status" value="1"/>
</dbReference>
<name>A0A023WUS3_STUST</name>
<evidence type="ECO:0000259" key="2">
    <source>
        <dbReference type="Pfam" id="PF12200"/>
    </source>
</evidence>
<accession>A0A023WUS3</accession>
<evidence type="ECO:0000256" key="1">
    <source>
        <dbReference type="SAM" id="MobiDB-lite"/>
    </source>
</evidence>
<dbReference type="AlphaFoldDB" id="A0A023WUS3"/>
<dbReference type="SUPFAM" id="SSF158634">
    <property type="entry name" value="RPA2825-like"/>
    <property type="match status" value="1"/>
</dbReference>
<evidence type="ECO:0000313" key="3">
    <source>
        <dbReference type="EMBL" id="AHY43539.1"/>
    </source>
</evidence>
<sequence>MGLFDSIKAKLGLGDVSNEAQSKADVPPADAERSSAEGITLSDRPSTTDNATIAPHKDLNQTRGTASGIDVVAQLEAKAAQHPEALNWRTSIVDLLKLLGLNSSLEARRELATELGCPPAEMADSAQMNMWLHRAVMKKLAENGGSIPPELLH</sequence>
<gene>
    <name evidence="3" type="ORF">UIB01_14075</name>
</gene>
<feature type="region of interest" description="Disordered" evidence="1">
    <location>
        <begin position="16"/>
        <end position="54"/>
    </location>
</feature>
<protein>
    <submittedName>
        <fullName evidence="3">Oxidoreductase</fullName>
    </submittedName>
</protein>
<dbReference type="InterPro" id="IPR022016">
    <property type="entry name" value="DUF3597"/>
</dbReference>